<dbReference type="EMBL" id="VSSQ01002293">
    <property type="protein sequence ID" value="MPM14515.1"/>
    <property type="molecule type" value="Genomic_DNA"/>
</dbReference>
<reference evidence="1" key="1">
    <citation type="submission" date="2019-08" db="EMBL/GenBank/DDBJ databases">
        <authorList>
            <person name="Kucharzyk K."/>
            <person name="Murdoch R.W."/>
            <person name="Higgins S."/>
            <person name="Loffler F."/>
        </authorList>
    </citation>
    <scope>NUCLEOTIDE SEQUENCE</scope>
</reference>
<gene>
    <name evidence="1" type="ORF">SDC9_60879</name>
</gene>
<protein>
    <recommendedName>
        <fullName evidence="2">Gliding motility protein GldN</fullName>
    </recommendedName>
</protein>
<evidence type="ECO:0000313" key="1">
    <source>
        <dbReference type="EMBL" id="MPM14515.1"/>
    </source>
</evidence>
<dbReference type="AlphaFoldDB" id="A0A644XE96"/>
<accession>A0A644XE96</accession>
<sequence>MKTLFVSVVIMLGFTMASLAQVFDTPPDRVWDKEYYPDRVAVPYPHLRKADVFFAKRVWRVIDLREKINHPLFFPVQQPANGRISLMGTILKGIEENSITAYRASDDEFKVPMTQEEVNQILMKVDTIKDRFDPFTGEQLPDTVISTPFDLASVTMFRVKEDWIFDRQRSVLECRILGICPLREEYDADGNLKGTRADFWIYFPEARNVLVKNEVFNRFNDGQRLTYDDWFFKRLFGSYVIKETNVYDRYINSYATNLDALLESERVENDTFVFEHDLWEY</sequence>
<organism evidence="1">
    <name type="scientific">bioreactor metagenome</name>
    <dbReference type="NCBI Taxonomy" id="1076179"/>
    <lineage>
        <taxon>unclassified sequences</taxon>
        <taxon>metagenomes</taxon>
        <taxon>ecological metagenomes</taxon>
    </lineage>
</organism>
<comment type="caution">
    <text evidence="1">The sequence shown here is derived from an EMBL/GenBank/DDBJ whole genome shotgun (WGS) entry which is preliminary data.</text>
</comment>
<dbReference type="InterPro" id="IPR019847">
    <property type="entry name" value="Gliding_motility_assoc_GldN"/>
</dbReference>
<evidence type="ECO:0008006" key="2">
    <source>
        <dbReference type="Google" id="ProtNLM"/>
    </source>
</evidence>
<dbReference type="Pfam" id="PF19841">
    <property type="entry name" value="GldN"/>
    <property type="match status" value="1"/>
</dbReference>
<name>A0A644XE96_9ZZZZ</name>
<proteinExistence type="predicted"/>
<dbReference type="NCBIfam" id="TIGR03523">
    <property type="entry name" value="GldN"/>
    <property type="match status" value="1"/>
</dbReference>